<gene>
    <name evidence="1" type="ORF">SAMN02745205_00774</name>
</gene>
<dbReference type="AlphaFoldDB" id="A0A1T4KL63"/>
<dbReference type="RefSeq" id="WP_078735637.1">
    <property type="nucleotide sequence ID" value="NZ_FUWL01000005.1"/>
</dbReference>
<dbReference type="EMBL" id="FUWL01000005">
    <property type="protein sequence ID" value="SJZ43128.1"/>
    <property type="molecule type" value="Genomic_DNA"/>
</dbReference>
<evidence type="ECO:0000313" key="1">
    <source>
        <dbReference type="EMBL" id="SJZ43128.1"/>
    </source>
</evidence>
<sequence length="760" mass="85933">MLHVRYSGSFVSRHGVVWKVEIYQKSDLPYVVEDLVFDAESPLVIEWQDTKKEDVLCGSSASIRVISTSDRRFEDLYTIRIADVRMDVYRDNALYWSGMLDPEFYEEPYESLKDYTVSLTFSDFGILKRLKYGLGGMKTLNDILRYALSQSGINTSGVDEAFISTSLLPTGNRMSLSDLKVRSDNFYNEDGEASELSEVLEGVYQPLGLKIVQRCGKIYVYDLNALYHNSEGNPILWDGDSSTMGVDSVYNNINISWNTYAQSGNLLSEKCWTIPTSSRKTALNNSDGLLYGEARLYSYHYNMESAERWLDTSACGFTLWVSAVGKNIELLNPLSSFYKIVPQYDGQESEGIALMFRSVSVHPAGNGSANVRMRRIGYLMNDLAGTMSTIGKPIFRTQKVPIPPVADPERLSIRISIELLMDPRVNPFEGAVDWESLPQKEWETYWKSYGNFVYVPVALRYQPDGSDDIYTWVNAEVISKNAPVADTDLSKTLGYWTLKKDQVGYLSYYDVEDRLVETGVVGWKSNRQAIGPTWRELSANIGSAPAGQYIPYPYFGGGGGHLWLEVLQGWQIINRVIGDREIFHSKESDYELSKTEVQNEGDLWNKISWILMQPPKLELINNDQFDQTINTDDVQYTSELNPFAREPLDIDTVCGSSKGSVPTARGAYFNAHTGRQITELTRAGRTSQIERLLMGTIYSQYATRHTTLSGEVITDTGRLCTYIDTNQPNKKFMIRSEVQDVITDAGQVTYVELSPDEYKD</sequence>
<accession>A0A1T4KL63</accession>
<protein>
    <submittedName>
        <fullName evidence="1">Uncharacterized protein</fullName>
    </submittedName>
</protein>
<reference evidence="1 2" key="1">
    <citation type="submission" date="2017-02" db="EMBL/GenBank/DDBJ databases">
        <authorList>
            <person name="Peterson S.W."/>
        </authorList>
    </citation>
    <scope>NUCLEOTIDE SEQUENCE [LARGE SCALE GENOMIC DNA]</scope>
    <source>
        <strain evidence="1 2">ATCC 700135</strain>
    </source>
</reference>
<proteinExistence type="predicted"/>
<evidence type="ECO:0000313" key="2">
    <source>
        <dbReference type="Proteomes" id="UP000189956"/>
    </source>
</evidence>
<organism evidence="1 2">
    <name type="scientific">Porphyromonas cangingivalis</name>
    <dbReference type="NCBI Taxonomy" id="36874"/>
    <lineage>
        <taxon>Bacteria</taxon>
        <taxon>Pseudomonadati</taxon>
        <taxon>Bacteroidota</taxon>
        <taxon>Bacteroidia</taxon>
        <taxon>Bacteroidales</taxon>
        <taxon>Porphyromonadaceae</taxon>
        <taxon>Porphyromonas</taxon>
    </lineage>
</organism>
<name>A0A1T4KL63_PORCN</name>
<dbReference type="Proteomes" id="UP000189956">
    <property type="component" value="Unassembled WGS sequence"/>
</dbReference>